<evidence type="ECO:0000313" key="4">
    <source>
        <dbReference type="Proteomes" id="UP000023152"/>
    </source>
</evidence>
<feature type="compositionally biased region" description="Basic and acidic residues" evidence="1">
    <location>
        <begin position="303"/>
        <end position="319"/>
    </location>
</feature>
<dbReference type="InterPro" id="IPR001849">
    <property type="entry name" value="PH_domain"/>
</dbReference>
<dbReference type="Gene3D" id="2.30.29.30">
    <property type="entry name" value="Pleckstrin-homology domain (PH domain)/Phosphotyrosine-binding domain (PTB)"/>
    <property type="match status" value="1"/>
</dbReference>
<comment type="caution">
    <text evidence="3">The sequence shown here is derived from an EMBL/GenBank/DDBJ whole genome shotgun (WGS) entry which is preliminary data.</text>
</comment>
<gene>
    <name evidence="3" type="ORF">RFI_19626</name>
</gene>
<feature type="non-terminal residue" evidence="3">
    <location>
        <position position="411"/>
    </location>
</feature>
<feature type="region of interest" description="Disordered" evidence="1">
    <location>
        <begin position="67"/>
        <end position="244"/>
    </location>
</feature>
<dbReference type="InterPro" id="IPR011993">
    <property type="entry name" value="PH-like_dom_sf"/>
</dbReference>
<name>X6MW49_RETFI</name>
<evidence type="ECO:0000313" key="3">
    <source>
        <dbReference type="EMBL" id="ETO17692.1"/>
    </source>
</evidence>
<proteinExistence type="predicted"/>
<protein>
    <recommendedName>
        <fullName evidence="2">PH domain-containing protein</fullName>
    </recommendedName>
</protein>
<feature type="compositionally biased region" description="Basic and acidic residues" evidence="1">
    <location>
        <begin position="115"/>
        <end position="138"/>
    </location>
</feature>
<dbReference type="SUPFAM" id="SSF50729">
    <property type="entry name" value="PH domain-like"/>
    <property type="match status" value="1"/>
</dbReference>
<keyword evidence="4" id="KW-1185">Reference proteome</keyword>
<dbReference type="AlphaFoldDB" id="X6MW49"/>
<dbReference type="Proteomes" id="UP000023152">
    <property type="component" value="Unassembled WGS sequence"/>
</dbReference>
<evidence type="ECO:0000259" key="2">
    <source>
        <dbReference type="PROSITE" id="PS50003"/>
    </source>
</evidence>
<feature type="compositionally biased region" description="Polar residues" evidence="1">
    <location>
        <begin position="375"/>
        <end position="404"/>
    </location>
</feature>
<feature type="compositionally biased region" description="Basic residues" evidence="1">
    <location>
        <begin position="220"/>
        <end position="229"/>
    </location>
</feature>
<dbReference type="PROSITE" id="PS50003">
    <property type="entry name" value="PH_DOMAIN"/>
    <property type="match status" value="1"/>
</dbReference>
<reference evidence="3 4" key="1">
    <citation type="journal article" date="2013" name="Curr. Biol.">
        <title>The Genome of the Foraminiferan Reticulomyxa filosa.</title>
        <authorList>
            <person name="Glockner G."/>
            <person name="Hulsmann N."/>
            <person name="Schleicher M."/>
            <person name="Noegel A.A."/>
            <person name="Eichinger L."/>
            <person name="Gallinger C."/>
            <person name="Pawlowski J."/>
            <person name="Sierra R."/>
            <person name="Euteneuer U."/>
            <person name="Pillet L."/>
            <person name="Moustafa A."/>
            <person name="Platzer M."/>
            <person name="Groth M."/>
            <person name="Szafranski K."/>
            <person name="Schliwa M."/>
        </authorList>
    </citation>
    <scope>NUCLEOTIDE SEQUENCE [LARGE SCALE GENOMIC DNA]</scope>
</reference>
<accession>X6MW49</accession>
<sequence length="411" mass="44917">MRKSREQIDEVIDLTRYGNVKEVENESSNRTSIEFELSISNSNGKGSNCEKYYFMASSAMERKDWTNRLRQQIGQSQSKKAKKKNSDGSNRPSLVATTSATLTTSTSIPSNTAKKQQEKIQNETKKKGNDNDNSEKKGAKATPGGDGKAVKSHKNKKKPKAGDKAHGNSGNADANLDMTKSFTEKKEAKRPTRTVHKKESNGNNLKIADDSSIVTSCSSQKKKKKKKLSSKSEKDCESFDPPAIDLAPASFKFVYLPNHLKKINTHLSFSLANHAAMAGKPSKPIKHATAHSEEGNDNDESEDERRASERLSSKSEKAPVLKSVAGRLQSSSSSFTLTVSSKCTDKEGLALPTASPVSTLQPKGLPAKFEKYRSKSITIQSPKTPQKNNSNSQLPKSEDSNVNPMSMCVSL</sequence>
<feature type="compositionally biased region" description="Basic residues" evidence="1">
    <location>
        <begin position="150"/>
        <end position="159"/>
    </location>
</feature>
<feature type="compositionally biased region" description="Low complexity" evidence="1">
    <location>
        <begin position="87"/>
        <end position="107"/>
    </location>
</feature>
<feature type="region of interest" description="Disordered" evidence="1">
    <location>
        <begin position="280"/>
        <end position="325"/>
    </location>
</feature>
<evidence type="ECO:0000256" key="1">
    <source>
        <dbReference type="SAM" id="MobiDB-lite"/>
    </source>
</evidence>
<dbReference type="CDD" id="cd00821">
    <property type="entry name" value="PH"/>
    <property type="match status" value="1"/>
</dbReference>
<feature type="domain" description="PH" evidence="2">
    <location>
        <begin position="1"/>
        <end position="74"/>
    </location>
</feature>
<organism evidence="3 4">
    <name type="scientific">Reticulomyxa filosa</name>
    <dbReference type="NCBI Taxonomy" id="46433"/>
    <lineage>
        <taxon>Eukaryota</taxon>
        <taxon>Sar</taxon>
        <taxon>Rhizaria</taxon>
        <taxon>Retaria</taxon>
        <taxon>Foraminifera</taxon>
        <taxon>Monothalamids</taxon>
        <taxon>Reticulomyxidae</taxon>
        <taxon>Reticulomyxa</taxon>
    </lineage>
</organism>
<feature type="region of interest" description="Disordered" evidence="1">
    <location>
        <begin position="352"/>
        <end position="411"/>
    </location>
</feature>
<dbReference type="EMBL" id="ASPP01016172">
    <property type="protein sequence ID" value="ETO17692.1"/>
    <property type="molecule type" value="Genomic_DNA"/>
</dbReference>